<name>A0A0L0N2J8_TOLOC</name>
<protein>
    <submittedName>
        <fullName evidence="2">Uncharacterized protein</fullName>
    </submittedName>
</protein>
<feature type="compositionally biased region" description="Low complexity" evidence="1">
    <location>
        <begin position="86"/>
        <end position="131"/>
    </location>
</feature>
<keyword evidence="3" id="KW-1185">Reference proteome</keyword>
<dbReference type="Proteomes" id="UP000036947">
    <property type="component" value="Unassembled WGS sequence"/>
</dbReference>
<feature type="region of interest" description="Disordered" evidence="1">
    <location>
        <begin position="66"/>
        <end position="142"/>
    </location>
</feature>
<evidence type="ECO:0000256" key="1">
    <source>
        <dbReference type="SAM" id="MobiDB-lite"/>
    </source>
</evidence>
<dbReference type="STRING" id="1163406.A0A0L0N2J8"/>
<feature type="compositionally biased region" description="Polar residues" evidence="1">
    <location>
        <begin position="132"/>
        <end position="142"/>
    </location>
</feature>
<evidence type="ECO:0000313" key="3">
    <source>
        <dbReference type="Proteomes" id="UP000036947"/>
    </source>
</evidence>
<accession>A0A0L0N2J8</accession>
<gene>
    <name evidence="2" type="ORF">TOPH_06973</name>
</gene>
<dbReference type="AlphaFoldDB" id="A0A0L0N2J8"/>
<evidence type="ECO:0000313" key="2">
    <source>
        <dbReference type="EMBL" id="KND88358.1"/>
    </source>
</evidence>
<dbReference type="EMBL" id="LFRF01000026">
    <property type="protein sequence ID" value="KND88358.1"/>
    <property type="molecule type" value="Genomic_DNA"/>
</dbReference>
<organism evidence="2 3">
    <name type="scientific">Tolypocladium ophioglossoides (strain CBS 100239)</name>
    <name type="common">Snaketongue truffleclub</name>
    <name type="synonym">Elaphocordyceps ophioglossoides</name>
    <dbReference type="NCBI Taxonomy" id="1163406"/>
    <lineage>
        <taxon>Eukaryota</taxon>
        <taxon>Fungi</taxon>
        <taxon>Dikarya</taxon>
        <taxon>Ascomycota</taxon>
        <taxon>Pezizomycotina</taxon>
        <taxon>Sordariomycetes</taxon>
        <taxon>Hypocreomycetidae</taxon>
        <taxon>Hypocreales</taxon>
        <taxon>Ophiocordycipitaceae</taxon>
        <taxon>Tolypocladium</taxon>
    </lineage>
</organism>
<sequence length="142" mass="14915">MRYKTGFASYTIALWQQSLSQASANLGPILYQTTNSPDTEFGWLVQTYDMDLESSNVFFVWLSEGGSSAQGNQSATGKFSSPYFNTTSGSTPGSSTATATAPTSTIASPTSSTSATTTFTETRTTGRTTSSGFKPTESSGDS</sequence>
<feature type="compositionally biased region" description="Polar residues" evidence="1">
    <location>
        <begin position="66"/>
        <end position="85"/>
    </location>
</feature>
<proteinExistence type="predicted"/>
<reference evidence="2 3" key="1">
    <citation type="journal article" date="2015" name="BMC Genomics">
        <title>The genome of the truffle-parasite Tolypocladium ophioglossoides and the evolution of antifungal peptaibiotics.</title>
        <authorList>
            <person name="Quandt C.A."/>
            <person name="Bushley K.E."/>
            <person name="Spatafora J.W."/>
        </authorList>
    </citation>
    <scope>NUCLEOTIDE SEQUENCE [LARGE SCALE GENOMIC DNA]</scope>
    <source>
        <strain evidence="2 3">CBS 100239</strain>
    </source>
</reference>
<feature type="non-terminal residue" evidence="2">
    <location>
        <position position="142"/>
    </location>
</feature>
<dbReference type="OrthoDB" id="5390143at2759"/>
<comment type="caution">
    <text evidence="2">The sequence shown here is derived from an EMBL/GenBank/DDBJ whole genome shotgun (WGS) entry which is preliminary data.</text>
</comment>